<keyword evidence="1" id="KW-1133">Transmembrane helix</keyword>
<organism evidence="2 3">
    <name type="scientific">Ditylenchus destructor</name>
    <dbReference type="NCBI Taxonomy" id="166010"/>
    <lineage>
        <taxon>Eukaryota</taxon>
        <taxon>Metazoa</taxon>
        <taxon>Ecdysozoa</taxon>
        <taxon>Nematoda</taxon>
        <taxon>Chromadorea</taxon>
        <taxon>Rhabditida</taxon>
        <taxon>Tylenchina</taxon>
        <taxon>Tylenchomorpha</taxon>
        <taxon>Sphaerularioidea</taxon>
        <taxon>Anguinidae</taxon>
        <taxon>Anguininae</taxon>
        <taxon>Ditylenchus</taxon>
    </lineage>
</organism>
<feature type="transmembrane region" description="Helical" evidence="1">
    <location>
        <begin position="170"/>
        <end position="193"/>
    </location>
</feature>
<evidence type="ECO:0000256" key="1">
    <source>
        <dbReference type="SAM" id="Phobius"/>
    </source>
</evidence>
<dbReference type="Gene3D" id="1.20.1070.10">
    <property type="entry name" value="Rhodopsin 7-helix transmembrane proteins"/>
    <property type="match status" value="1"/>
</dbReference>
<name>A0AAD4MIQ7_9BILA</name>
<dbReference type="Proteomes" id="UP001201812">
    <property type="component" value="Unassembled WGS sequence"/>
</dbReference>
<evidence type="ECO:0000313" key="2">
    <source>
        <dbReference type="EMBL" id="KAI1694857.1"/>
    </source>
</evidence>
<feature type="transmembrane region" description="Helical" evidence="1">
    <location>
        <begin position="75"/>
        <end position="98"/>
    </location>
</feature>
<dbReference type="Pfam" id="PF10321">
    <property type="entry name" value="7TM_GPCR_Srt"/>
    <property type="match status" value="1"/>
</dbReference>
<sequence>MSLYTIIFNHEEFLRYYNCSTYDVNDIPVDERSQVWVGFLYICIGIFIEVIYLPCIWAIWRLINKRDTECYRLMFILGVIDCVSILNNAFLIGHSTIAGDMFCSKPVYMLFRSITGNSLWLAGNYTIVLLAANRCWSLLEPFFKSPRIFHSSKKDNDSRKSNRFQGVKRTLAWLILPVAGTLFILCTSPLYYFNAIDANVRPNPHAYYLPENDYYYTGYQAQANWFILISIVAIYAVFLLCFGWMISQTGISAFRNTKRLSRNLNIFLQVLITSAFSVLCALGFIYVHIFAELSHIHFALVLIYQGTPAMIYLCLNRGIRRTILEGLLLPNFPFICNLCKITKRSHTTVPVRKVEEKFEVA</sequence>
<dbReference type="InterPro" id="IPR019425">
    <property type="entry name" value="7TM_GPCR_serpentine_rcpt_Srt"/>
</dbReference>
<evidence type="ECO:0000313" key="3">
    <source>
        <dbReference type="Proteomes" id="UP001201812"/>
    </source>
</evidence>
<comment type="caution">
    <text evidence="2">The sequence shown here is derived from an EMBL/GenBank/DDBJ whole genome shotgun (WGS) entry which is preliminary data.</text>
</comment>
<feature type="transmembrane region" description="Helical" evidence="1">
    <location>
        <begin position="266"/>
        <end position="289"/>
    </location>
</feature>
<dbReference type="SUPFAM" id="SSF81321">
    <property type="entry name" value="Family A G protein-coupled receptor-like"/>
    <property type="match status" value="1"/>
</dbReference>
<feature type="transmembrane region" description="Helical" evidence="1">
    <location>
        <begin position="118"/>
        <end position="139"/>
    </location>
</feature>
<protein>
    <submittedName>
        <fullName evidence="2">Serpentine type 7TM GPCR chemoreceptor srt domain-containing protein</fullName>
    </submittedName>
</protein>
<feature type="transmembrane region" description="Helical" evidence="1">
    <location>
        <begin position="295"/>
        <end position="315"/>
    </location>
</feature>
<keyword evidence="3" id="KW-1185">Reference proteome</keyword>
<keyword evidence="1" id="KW-0812">Transmembrane</keyword>
<gene>
    <name evidence="2" type="ORF">DdX_19906</name>
</gene>
<accession>A0AAD4MIQ7</accession>
<feature type="transmembrane region" description="Helical" evidence="1">
    <location>
        <begin position="225"/>
        <end position="246"/>
    </location>
</feature>
<proteinExistence type="predicted"/>
<dbReference type="PANTHER" id="PTHR23021">
    <property type="entry name" value="SERPENTINE RECEPTOR, CLASS T"/>
    <property type="match status" value="1"/>
</dbReference>
<feature type="transmembrane region" description="Helical" evidence="1">
    <location>
        <begin position="39"/>
        <end position="63"/>
    </location>
</feature>
<dbReference type="EMBL" id="JAKKPZ010000463">
    <property type="protein sequence ID" value="KAI1694857.1"/>
    <property type="molecule type" value="Genomic_DNA"/>
</dbReference>
<dbReference type="AlphaFoldDB" id="A0AAD4MIQ7"/>
<reference evidence="2" key="1">
    <citation type="submission" date="2022-01" db="EMBL/GenBank/DDBJ databases">
        <title>Genome Sequence Resource for Two Populations of Ditylenchus destructor, the Migratory Endoparasitic Phytonematode.</title>
        <authorList>
            <person name="Zhang H."/>
            <person name="Lin R."/>
            <person name="Xie B."/>
        </authorList>
    </citation>
    <scope>NUCLEOTIDE SEQUENCE</scope>
    <source>
        <strain evidence="2">BazhouSP</strain>
    </source>
</reference>
<keyword evidence="1" id="KW-0472">Membrane</keyword>